<name>A0ABS3THH7_9BACT</name>
<accession>A0ABS3THH7</accession>
<dbReference type="EMBL" id="JAGETX010000024">
    <property type="protein sequence ID" value="MBO3273109.1"/>
    <property type="molecule type" value="Genomic_DNA"/>
</dbReference>
<organism evidence="1 2">
    <name type="scientific">Hymenobacter defluvii</name>
    <dbReference type="NCBI Taxonomy" id="2054411"/>
    <lineage>
        <taxon>Bacteria</taxon>
        <taxon>Pseudomonadati</taxon>
        <taxon>Bacteroidota</taxon>
        <taxon>Cytophagia</taxon>
        <taxon>Cytophagales</taxon>
        <taxon>Hymenobacteraceae</taxon>
        <taxon>Hymenobacter</taxon>
    </lineage>
</organism>
<keyword evidence="2" id="KW-1185">Reference proteome</keyword>
<reference evidence="1 2" key="1">
    <citation type="submission" date="2021-03" db="EMBL/GenBank/DDBJ databases">
        <authorList>
            <person name="Kim M.K."/>
        </authorList>
    </citation>
    <scope>NUCLEOTIDE SEQUENCE [LARGE SCALE GENOMIC DNA]</scope>
    <source>
        <strain evidence="1 2">BT507</strain>
    </source>
</reference>
<evidence type="ECO:0000313" key="2">
    <source>
        <dbReference type="Proteomes" id="UP000670527"/>
    </source>
</evidence>
<comment type="caution">
    <text evidence="1">The sequence shown here is derived from an EMBL/GenBank/DDBJ whole genome shotgun (WGS) entry which is preliminary data.</text>
</comment>
<sequence length="231" mass="26034">MAIGFQPKPKPAPKAPFFHSSCLGQHDLAIRQDPEACCRIIAERLALGRPALGHNAWSYVHSNGGGADFHFNYGPSDSYSVSTNRPELIQQLTLLIVASVDTPEVLDQTPGLPRRVGGQDWDTIRRSWEYVMLGREKDWKNTGYARAQQYTRNQPAPSQAHKRLSGLYEGLFALHATPWMERREDLSQRIENVRQSLDEVKRSIWVAQGQENSLDAQARQLDLFGRAQQAA</sequence>
<gene>
    <name evidence="1" type="ORF">J4D97_20835</name>
</gene>
<dbReference type="Proteomes" id="UP000670527">
    <property type="component" value="Unassembled WGS sequence"/>
</dbReference>
<proteinExistence type="predicted"/>
<evidence type="ECO:0000313" key="1">
    <source>
        <dbReference type="EMBL" id="MBO3273109.1"/>
    </source>
</evidence>
<protein>
    <submittedName>
        <fullName evidence="1">Uncharacterized protein</fullName>
    </submittedName>
</protein>